<dbReference type="InterPro" id="IPR011990">
    <property type="entry name" value="TPR-like_helical_dom_sf"/>
</dbReference>
<protein>
    <submittedName>
        <fullName evidence="6">Tetratricopeptide repeat protein</fullName>
    </submittedName>
</protein>
<dbReference type="SMART" id="SM00028">
    <property type="entry name" value="TPR"/>
    <property type="match status" value="6"/>
</dbReference>
<dbReference type="SUPFAM" id="SSF46894">
    <property type="entry name" value="C-terminal effector domain of the bipartite response regulators"/>
    <property type="match status" value="1"/>
</dbReference>
<dbReference type="PROSITE" id="PS50005">
    <property type="entry name" value="TPR"/>
    <property type="match status" value="1"/>
</dbReference>
<dbReference type="InterPro" id="IPR036388">
    <property type="entry name" value="WH-like_DNA-bd_sf"/>
</dbReference>
<dbReference type="AlphaFoldDB" id="A0A5D3K9C8"/>
<dbReference type="Proteomes" id="UP000324758">
    <property type="component" value="Unassembled WGS sequence"/>
</dbReference>
<dbReference type="Gene3D" id="1.10.10.10">
    <property type="entry name" value="Winged helix-like DNA-binding domain superfamily/Winged helix DNA-binding domain"/>
    <property type="match status" value="1"/>
</dbReference>
<reference evidence="6 7" key="1">
    <citation type="submission" date="2019-08" db="EMBL/GenBank/DDBJ databases">
        <title>Bradyrhizobium hipponensis sp. nov., a rhizobium isolated from a Lupinus angustifolius root nodule in Tunisia.</title>
        <authorList>
            <person name="Off K."/>
            <person name="Rejili M."/>
            <person name="Mars M."/>
            <person name="Brachmann A."/>
            <person name="Marin M."/>
        </authorList>
    </citation>
    <scope>NUCLEOTIDE SEQUENCE [LARGE SCALE GENOMIC DNA]</scope>
    <source>
        <strain evidence="6 7">CTAW71</strain>
    </source>
</reference>
<dbReference type="InterPro" id="IPR019734">
    <property type="entry name" value="TPR_rpt"/>
</dbReference>
<dbReference type="PROSITE" id="PS51755">
    <property type="entry name" value="OMPR_PHOB"/>
    <property type="match status" value="1"/>
</dbReference>
<keyword evidence="1 3" id="KW-0238">DNA-binding</keyword>
<name>A0A5D3K9C8_9BRAD</name>
<feature type="repeat" description="TPR" evidence="2">
    <location>
        <begin position="513"/>
        <end position="546"/>
    </location>
</feature>
<gene>
    <name evidence="6" type="ORF">FXB40_45855</name>
</gene>
<feature type="transmembrane region" description="Helical" evidence="4">
    <location>
        <begin position="155"/>
        <end position="174"/>
    </location>
</feature>
<evidence type="ECO:0000313" key="6">
    <source>
        <dbReference type="EMBL" id="TYL83699.1"/>
    </source>
</evidence>
<dbReference type="PANTHER" id="PTHR12558:SF13">
    <property type="entry name" value="CELL DIVISION CYCLE PROTEIN 27 HOMOLOG"/>
    <property type="match status" value="1"/>
</dbReference>
<evidence type="ECO:0000256" key="3">
    <source>
        <dbReference type="PROSITE-ProRule" id="PRU01091"/>
    </source>
</evidence>
<dbReference type="SUPFAM" id="SSF48452">
    <property type="entry name" value="TPR-like"/>
    <property type="match status" value="2"/>
</dbReference>
<evidence type="ECO:0000256" key="2">
    <source>
        <dbReference type="PROSITE-ProRule" id="PRU00339"/>
    </source>
</evidence>
<evidence type="ECO:0000256" key="4">
    <source>
        <dbReference type="SAM" id="Phobius"/>
    </source>
</evidence>
<dbReference type="SMART" id="SM00862">
    <property type="entry name" value="Trans_reg_C"/>
    <property type="match status" value="1"/>
</dbReference>
<dbReference type="CDD" id="cd00383">
    <property type="entry name" value="trans_reg_C"/>
    <property type="match status" value="1"/>
</dbReference>
<dbReference type="OrthoDB" id="105971at2"/>
<dbReference type="InterPro" id="IPR001867">
    <property type="entry name" value="OmpR/PhoB-type_DNA-bd"/>
</dbReference>
<dbReference type="EMBL" id="VSSS01000101">
    <property type="protein sequence ID" value="TYL83699.1"/>
    <property type="molecule type" value="Genomic_DNA"/>
</dbReference>
<sequence>MLLEPELIDRPAAASAAQLARRTRFGAFEADPRSGELVKNGRRVRLQEQPFQLLSALLERPGELVTREELRTLLWPQTVVDYDHGLNKAVSKIREALGDSAESPRFVETVARRGYRFLADVTVVIDGSAPCEPDAPPPAPQVAPPTRPVMGRRHGLLASIGLMLLLAAALLAWLSTSHQGAQTIHSLAVLPLVDTSEDPSQDFFADGMTGELITQLGRVDALRVISRTSAMTYKGAHKSLATIARELNVDAVIEGSVMRAGGRVRITAQLIHASDDSRVWADSYEGDVRDALTLQVRVARAVAGQVRATLNHGERAAFDKPRSIDPVAYENYLKGRYFLNKRTGDGLRAAIRYFRQAIEIDRNYAEAHSGLADAYALAGDWEYGVLSTTEAFSKATAAASRALELDGTLGEAHTSLAFALDLYGWDWDVAASEYEAAIRLNPSYATAHHWYAWHLMLTGKTSEALQQFSQAQSLDPLSLIIGADIADALCINHDFDAAVAQSRKTLELDPRFAVGHYELGQALVQLGSFDEAIAEFRKAIEISGHSSVFDSNLAYAYAVSGRKDDAVRIAADMAAHGDLYPSAQANIALIYVGLGDRDAALDWLDKACDIRFNPSILLRPAFDPLRSDARFGELMHRIGLGKT</sequence>
<organism evidence="6 7">
    <name type="scientific">Bradyrhizobium rifense</name>
    <dbReference type="NCBI Taxonomy" id="515499"/>
    <lineage>
        <taxon>Bacteria</taxon>
        <taxon>Pseudomonadati</taxon>
        <taxon>Pseudomonadota</taxon>
        <taxon>Alphaproteobacteria</taxon>
        <taxon>Hyphomicrobiales</taxon>
        <taxon>Nitrobacteraceae</taxon>
        <taxon>Bradyrhizobium</taxon>
    </lineage>
</organism>
<dbReference type="Gene3D" id="3.40.50.10070">
    <property type="entry name" value="TolB, N-terminal domain"/>
    <property type="match status" value="1"/>
</dbReference>
<comment type="caution">
    <text evidence="6">The sequence shown here is derived from an EMBL/GenBank/DDBJ whole genome shotgun (WGS) entry which is preliminary data.</text>
</comment>
<accession>A0A5D3K9C8</accession>
<dbReference type="InterPro" id="IPR016032">
    <property type="entry name" value="Sig_transdc_resp-reg_C-effctor"/>
</dbReference>
<keyword evidence="4" id="KW-0812">Transmembrane</keyword>
<dbReference type="GO" id="GO:0000160">
    <property type="term" value="P:phosphorelay signal transduction system"/>
    <property type="evidence" value="ECO:0007669"/>
    <property type="project" value="InterPro"/>
</dbReference>
<keyword evidence="4" id="KW-1133">Transmembrane helix</keyword>
<dbReference type="PANTHER" id="PTHR12558">
    <property type="entry name" value="CELL DIVISION CYCLE 16,23,27"/>
    <property type="match status" value="1"/>
</dbReference>
<dbReference type="GO" id="GO:0006355">
    <property type="term" value="P:regulation of DNA-templated transcription"/>
    <property type="evidence" value="ECO:0007669"/>
    <property type="project" value="InterPro"/>
</dbReference>
<evidence type="ECO:0000256" key="1">
    <source>
        <dbReference type="ARBA" id="ARBA00023125"/>
    </source>
</evidence>
<keyword evidence="4" id="KW-0472">Membrane</keyword>
<feature type="domain" description="OmpR/PhoB-type" evidence="5">
    <location>
        <begin position="20"/>
        <end position="119"/>
    </location>
</feature>
<dbReference type="Pfam" id="PF00486">
    <property type="entry name" value="Trans_reg_C"/>
    <property type="match status" value="1"/>
</dbReference>
<dbReference type="GO" id="GO:0003677">
    <property type="term" value="F:DNA binding"/>
    <property type="evidence" value="ECO:0007669"/>
    <property type="project" value="UniProtKB-UniRule"/>
</dbReference>
<dbReference type="Pfam" id="PF13432">
    <property type="entry name" value="TPR_16"/>
    <property type="match status" value="2"/>
</dbReference>
<keyword evidence="2" id="KW-0802">TPR repeat</keyword>
<keyword evidence="7" id="KW-1185">Reference proteome</keyword>
<dbReference type="Pfam" id="PF13181">
    <property type="entry name" value="TPR_8"/>
    <property type="match status" value="1"/>
</dbReference>
<dbReference type="RefSeq" id="WP_148778832.1">
    <property type="nucleotide sequence ID" value="NZ_VSSS01000101.1"/>
</dbReference>
<evidence type="ECO:0000259" key="5">
    <source>
        <dbReference type="PROSITE" id="PS51755"/>
    </source>
</evidence>
<feature type="DNA-binding region" description="OmpR/PhoB-type" evidence="3">
    <location>
        <begin position="20"/>
        <end position="119"/>
    </location>
</feature>
<proteinExistence type="predicted"/>
<evidence type="ECO:0000313" key="7">
    <source>
        <dbReference type="Proteomes" id="UP000324758"/>
    </source>
</evidence>
<dbReference type="Gene3D" id="1.25.40.10">
    <property type="entry name" value="Tetratricopeptide repeat domain"/>
    <property type="match status" value="3"/>
</dbReference>